<dbReference type="PANTHER" id="PTHR47163:SF2">
    <property type="entry name" value="SI:DKEY-17M8.2"/>
    <property type="match status" value="1"/>
</dbReference>
<protein>
    <submittedName>
        <fullName evidence="3">ISXO2-like transposase domain-containing protein</fullName>
    </submittedName>
</protein>
<sequence>MDIFAFCEQFSSIEHTIAYMRNRGLLRQIAPICGRNGCRRRMTQVKNATFVYDGYQWRCPTHKGQKISIRAGSFFENAHFELRKGLMLGYCWALSLPIHTQKQILRMSEQMLVEWNGFFRDICSRWLIEQPIRLGGVGHVVQIDEALMARRKHHRGRHVREQWVFGMFDVHAGVGVVQMVEQRDRNTLLPIIEQFVLPGTAIHSDQWGAYMGGAIAAIPVIPPYIHHSVNHRQNFVCPVTGTHTNHVENFWKNLKMKNKAMSGTLRDMLPGYMDEYMWRQFNGKKTLAAFDNIFDQISQFYVVNV</sequence>
<dbReference type="Pfam" id="PF12762">
    <property type="entry name" value="DDE_Tnp_IS1595"/>
    <property type="match status" value="1"/>
</dbReference>
<dbReference type="InterPro" id="IPR024445">
    <property type="entry name" value="Tnp_ISXO2-like"/>
</dbReference>
<dbReference type="InterPro" id="IPR053164">
    <property type="entry name" value="IS1016-like_transposase"/>
</dbReference>
<dbReference type="SMART" id="SM01126">
    <property type="entry name" value="DDE_Tnp_IS1595"/>
    <property type="match status" value="1"/>
</dbReference>
<dbReference type="Proteomes" id="UP000887572">
    <property type="component" value="Unplaced"/>
</dbReference>
<dbReference type="WBParaSite" id="Gr19_v10_g15274.t1">
    <property type="protein sequence ID" value="Gr19_v10_g15274.t1"/>
    <property type="gene ID" value="Gr19_v10_g15274"/>
</dbReference>
<dbReference type="PANTHER" id="PTHR47163">
    <property type="entry name" value="DDE_TNP_IS1595 DOMAIN-CONTAINING PROTEIN"/>
    <property type="match status" value="1"/>
</dbReference>
<accession>A0A914H9G6</accession>
<name>A0A914H9G6_GLORO</name>
<dbReference type="AlphaFoldDB" id="A0A914H9G6"/>
<evidence type="ECO:0000313" key="2">
    <source>
        <dbReference type="Proteomes" id="UP000887572"/>
    </source>
</evidence>
<feature type="domain" description="ISXO2-like transposase" evidence="1">
    <location>
        <begin position="133"/>
        <end position="282"/>
    </location>
</feature>
<reference evidence="3" key="1">
    <citation type="submission" date="2022-11" db="UniProtKB">
        <authorList>
            <consortium name="WormBaseParasite"/>
        </authorList>
    </citation>
    <scope>IDENTIFICATION</scope>
</reference>
<evidence type="ECO:0000259" key="1">
    <source>
        <dbReference type="SMART" id="SM01126"/>
    </source>
</evidence>
<organism evidence="2 3">
    <name type="scientific">Globodera rostochiensis</name>
    <name type="common">Golden nematode worm</name>
    <name type="synonym">Heterodera rostochiensis</name>
    <dbReference type="NCBI Taxonomy" id="31243"/>
    <lineage>
        <taxon>Eukaryota</taxon>
        <taxon>Metazoa</taxon>
        <taxon>Ecdysozoa</taxon>
        <taxon>Nematoda</taxon>
        <taxon>Chromadorea</taxon>
        <taxon>Rhabditida</taxon>
        <taxon>Tylenchina</taxon>
        <taxon>Tylenchomorpha</taxon>
        <taxon>Tylenchoidea</taxon>
        <taxon>Heteroderidae</taxon>
        <taxon>Heteroderinae</taxon>
        <taxon>Globodera</taxon>
    </lineage>
</organism>
<evidence type="ECO:0000313" key="3">
    <source>
        <dbReference type="WBParaSite" id="Gr19_v10_g15274.t1"/>
    </source>
</evidence>
<keyword evidence="2" id="KW-1185">Reference proteome</keyword>
<proteinExistence type="predicted"/>